<organism evidence="1 2">
    <name type="scientific">Waterburya agarophytonicola KI4</name>
    <dbReference type="NCBI Taxonomy" id="2874699"/>
    <lineage>
        <taxon>Bacteria</taxon>
        <taxon>Bacillati</taxon>
        <taxon>Cyanobacteriota</taxon>
        <taxon>Cyanophyceae</taxon>
        <taxon>Pleurocapsales</taxon>
        <taxon>Hyellaceae</taxon>
        <taxon>Waterburya</taxon>
        <taxon>Waterburya agarophytonicola</taxon>
    </lineage>
</organism>
<reference evidence="1" key="1">
    <citation type="journal article" date="2021" name="Antonie Van Leeuwenhoek">
        <title>Draft genome and description of Waterburya agarophytonicola gen. nov. sp. nov. (Pleurocapsales, Cyanobacteria): a seaweed symbiont.</title>
        <authorList>
            <person name="Bonthond G."/>
            <person name="Shalygin S."/>
            <person name="Bayer T."/>
            <person name="Weinberger F."/>
        </authorList>
    </citation>
    <scope>NUCLEOTIDE SEQUENCE</scope>
    <source>
        <strain evidence="1">KI4</strain>
    </source>
</reference>
<dbReference type="PIRSF" id="PIRSF011362">
    <property type="entry name" value="Fruiting_body_devlp_DevR"/>
    <property type="match status" value="1"/>
</dbReference>
<accession>A0A964BXQ6</accession>
<evidence type="ECO:0000313" key="2">
    <source>
        <dbReference type="Proteomes" id="UP000729733"/>
    </source>
</evidence>
<dbReference type="RefSeq" id="WP_229642968.1">
    <property type="nucleotide sequence ID" value="NZ_JADWDC010000127.1"/>
</dbReference>
<gene>
    <name evidence="1" type="ORF">I4641_23325</name>
</gene>
<comment type="caution">
    <text evidence="1">The sequence shown here is derived from an EMBL/GenBank/DDBJ whole genome shotgun (WGS) entry which is preliminary data.</text>
</comment>
<dbReference type="GO" id="GO:0051607">
    <property type="term" value="P:defense response to virus"/>
    <property type="evidence" value="ECO:0007669"/>
    <property type="project" value="InterPro"/>
</dbReference>
<dbReference type="EMBL" id="JADWDC010000127">
    <property type="protein sequence ID" value="MCC0179873.1"/>
    <property type="molecule type" value="Genomic_DNA"/>
</dbReference>
<sequence length="315" mass="35986">MSRYYLFGTFLTHYGSASLNHDKSKGNTSPLQKARWHNKLHSVVNSDAIRWALRFYWQQNGYPVNRNWDGDEFVNNWEDDNFNPERFIDDDVLGFANLEAARREITEEVNDNDQEASQAETTQRTRIAYPQRLGALGVNRAFSLTPFDGGVTFNSKSGEKDSTSLHFIEFHNTRYQYVFALDCNHLKKKSRTLDLLDGLTSVRQVGGHNNVFCYDFSPESFVLRWTQDPSPDMFYCFEQLEVSPGVYAEPSISRSLIESVSNGDIEADELWIGGKFAKDLALDKAHIYPGRKKAIAELKQVIARDLSLNEANAQT</sequence>
<evidence type="ECO:0000313" key="1">
    <source>
        <dbReference type="EMBL" id="MCC0179873.1"/>
    </source>
</evidence>
<protein>
    <submittedName>
        <fullName evidence="1">DevR family CRISPR-associated autoregulator</fullName>
    </submittedName>
</protein>
<keyword evidence="2" id="KW-1185">Reference proteome</keyword>
<dbReference type="InterPro" id="IPR016581">
    <property type="entry name" value="Cas7/Cst2/DevR_bac"/>
</dbReference>
<name>A0A964BXQ6_9CYAN</name>
<dbReference type="Proteomes" id="UP000729733">
    <property type="component" value="Unassembled WGS sequence"/>
</dbReference>
<proteinExistence type="predicted"/>
<dbReference type="AlphaFoldDB" id="A0A964BXQ6"/>